<accession>J7S3K9</accession>
<dbReference type="GeneID" id="34528461"/>
<evidence type="ECO:0000256" key="1">
    <source>
        <dbReference type="SAM" id="MobiDB-lite"/>
    </source>
</evidence>
<keyword evidence="3" id="KW-1185">Reference proteome</keyword>
<dbReference type="KEGG" id="kng:KNAG_0L00640"/>
<feature type="compositionally biased region" description="Basic and acidic residues" evidence="1">
    <location>
        <begin position="1"/>
        <end position="11"/>
    </location>
</feature>
<dbReference type="RefSeq" id="XP_022466932.1">
    <property type="nucleotide sequence ID" value="XM_022610657.1"/>
</dbReference>
<dbReference type="Proteomes" id="UP000006310">
    <property type="component" value="Chromosome 12"/>
</dbReference>
<dbReference type="Gene3D" id="3.40.630.30">
    <property type="match status" value="1"/>
</dbReference>
<reference evidence="3" key="2">
    <citation type="submission" date="2012-08" db="EMBL/GenBank/DDBJ databases">
        <title>Genome sequence of Kazachstania naganishii.</title>
        <authorList>
            <person name="Gordon J.L."/>
            <person name="Armisen D."/>
            <person name="Proux-Wera E."/>
            <person name="OhEigeartaigh S.S."/>
            <person name="Byrne K.P."/>
            <person name="Wolfe K.H."/>
        </authorList>
    </citation>
    <scope>NUCLEOTIDE SEQUENCE [LARGE SCALE GENOMIC DNA]</scope>
    <source>
        <strain evidence="3">ATCC MYA-139 / BCRC 22969 / CBS 8797 / CCRC 22969 / KCTC 17520 / NBRC 10181 / NCYC 3082</strain>
    </source>
</reference>
<dbReference type="STRING" id="1071383.J7S3K9"/>
<reference evidence="2 3" key="1">
    <citation type="journal article" date="2011" name="Proc. Natl. Acad. Sci. U.S.A.">
        <title>Evolutionary erosion of yeast sex chromosomes by mating-type switching accidents.</title>
        <authorList>
            <person name="Gordon J.L."/>
            <person name="Armisen D."/>
            <person name="Proux-Wera E."/>
            <person name="Oheigeartaigh S.S."/>
            <person name="Byrne K.P."/>
            <person name="Wolfe K.H."/>
        </authorList>
    </citation>
    <scope>NUCLEOTIDE SEQUENCE [LARGE SCALE GENOMIC DNA]</scope>
    <source>
        <strain evidence="3">ATCC MYA-139 / BCRC 22969 / CBS 8797 / CCRC 22969 / KCTC 17520 / NBRC 10181 / NCYC 3082</strain>
    </source>
</reference>
<dbReference type="OMA" id="ADEDNCA"/>
<evidence type="ECO:0000313" key="3">
    <source>
        <dbReference type="Proteomes" id="UP000006310"/>
    </source>
</evidence>
<dbReference type="AlphaFoldDB" id="J7S3K9"/>
<dbReference type="EMBL" id="HE978325">
    <property type="protein sequence ID" value="CCK72687.1"/>
    <property type="molecule type" value="Genomic_DNA"/>
</dbReference>
<feature type="region of interest" description="Disordered" evidence="1">
    <location>
        <begin position="1"/>
        <end position="32"/>
    </location>
</feature>
<dbReference type="PANTHER" id="PTHR43451">
    <property type="entry name" value="ACETYLTRANSFERASE (GNAT) FAMILY PROTEIN"/>
    <property type="match status" value="1"/>
</dbReference>
<name>J7S3K9_HUIN7</name>
<evidence type="ECO:0000313" key="2">
    <source>
        <dbReference type="EMBL" id="CCK72687.1"/>
    </source>
</evidence>
<gene>
    <name evidence="2" type="primary">KNAG0L00640</name>
    <name evidence="2" type="ordered locus">KNAG_0L00640</name>
</gene>
<dbReference type="PANTHER" id="PTHR43451:SF1">
    <property type="entry name" value="ACETYLTRANSFERASE"/>
    <property type="match status" value="1"/>
</dbReference>
<protein>
    <recommendedName>
        <fullName evidence="4">N-acetyltransferase domain-containing protein</fullName>
    </recommendedName>
</protein>
<dbReference type="eggNOG" id="ENOG502RYMB">
    <property type="taxonomic scope" value="Eukaryota"/>
</dbReference>
<organism evidence="2 3">
    <name type="scientific">Huiozyma naganishii (strain ATCC MYA-139 / BCRC 22969 / CBS 8797 / KCTC 17520 / NBRC 10181 / NCYC 3082 / Yp74L-3)</name>
    <name type="common">Yeast</name>
    <name type="synonym">Kazachstania naganishii</name>
    <dbReference type="NCBI Taxonomy" id="1071383"/>
    <lineage>
        <taxon>Eukaryota</taxon>
        <taxon>Fungi</taxon>
        <taxon>Dikarya</taxon>
        <taxon>Ascomycota</taxon>
        <taxon>Saccharomycotina</taxon>
        <taxon>Saccharomycetes</taxon>
        <taxon>Saccharomycetales</taxon>
        <taxon>Saccharomycetaceae</taxon>
        <taxon>Huiozyma</taxon>
    </lineage>
</organism>
<proteinExistence type="predicted"/>
<dbReference type="InterPro" id="IPR016181">
    <property type="entry name" value="Acyl_CoA_acyltransferase"/>
</dbReference>
<evidence type="ECO:0008006" key="4">
    <source>
        <dbReference type="Google" id="ProtNLM"/>
    </source>
</evidence>
<dbReference type="InterPro" id="IPR052564">
    <property type="entry name" value="N-acetyltrans/Recomb-assoc"/>
</dbReference>
<dbReference type="HOGENOM" id="CLU_069195_0_0_1"/>
<sequence length="241" mass="26821">MLPSPKHESARLETGTKNVGKTAGPQGGVPLSLTDDVDRASETLYAAFADQPANDYMMRKLFGIPLDERFSAARINGAQHYMNAWYHDHGAEVVEANDFNAVAIFTVPGHHATPPRSGDPTFDSVFYDQLDAAKREAIRGTNGYYYLYVVGRDPRDTRTRGSVRAIFDAYKDRADCEGCAIVLEAINERARRVYEYFGFRTCLTFQFGQGEVNSAGELDAQGEGFTAYLMVYLPEQRTSTK</sequence>
<dbReference type="OrthoDB" id="410198at2759"/>
<dbReference type="SUPFAM" id="SSF55729">
    <property type="entry name" value="Acyl-CoA N-acyltransferases (Nat)"/>
    <property type="match status" value="1"/>
</dbReference>